<sequence>MNVGRFTKKAVHIFAMFFAMGMLSHALAQSPYPERPIRLIVPFTPGGGTDAIARSLGERLGETLGTTVVIENRPGAGSTIGSDAVARSKPDGYTLLLASTAHVINPTLMPHLPYDTGKAFSAVALVGKAPNVIIVRPDSPLKSFADLIQSAKSAPGKLTYGSSGNGTAVHLAAEMLSRQAEISLTHVPYKGAGAAFNDLMGGQINMLFATASAVAPAVQRGQVRALALTVPKRSAAWPGVPTVAESGYPDYAAEVWYAIYAAAGTPPEIVERLNKGINDAIQSPEFKRRTESEGLQSPILTPAQAEAFTAEELEKWSKIVKQANVHNG</sequence>
<keyword evidence="2" id="KW-0732">Signal</keyword>
<dbReference type="CDD" id="cd13578">
    <property type="entry name" value="PBP2_Bug27"/>
    <property type="match status" value="1"/>
</dbReference>
<evidence type="ECO:0000313" key="4">
    <source>
        <dbReference type="Proteomes" id="UP000018733"/>
    </source>
</evidence>
<dbReference type="PANTHER" id="PTHR42928:SF5">
    <property type="entry name" value="BLR1237 PROTEIN"/>
    <property type="match status" value="1"/>
</dbReference>
<name>V8QUG8_9BURK</name>
<dbReference type="SUPFAM" id="SSF53850">
    <property type="entry name" value="Periplasmic binding protein-like II"/>
    <property type="match status" value="1"/>
</dbReference>
<dbReference type="Pfam" id="PF03401">
    <property type="entry name" value="TctC"/>
    <property type="match status" value="1"/>
</dbReference>
<protein>
    <submittedName>
        <fullName evidence="3">MFS transporter</fullName>
    </submittedName>
</protein>
<dbReference type="InterPro" id="IPR042100">
    <property type="entry name" value="Bug_dom1"/>
</dbReference>
<evidence type="ECO:0000256" key="2">
    <source>
        <dbReference type="SAM" id="SignalP"/>
    </source>
</evidence>
<dbReference type="PIRSF" id="PIRSF017082">
    <property type="entry name" value="YflP"/>
    <property type="match status" value="1"/>
</dbReference>
<dbReference type="Gene3D" id="3.40.190.10">
    <property type="entry name" value="Periplasmic binding protein-like II"/>
    <property type="match status" value="1"/>
</dbReference>
<evidence type="ECO:0000256" key="1">
    <source>
        <dbReference type="ARBA" id="ARBA00006987"/>
    </source>
</evidence>
<dbReference type="STRING" id="1424334.W822_09045"/>
<dbReference type="OrthoDB" id="8678477at2"/>
<proteinExistence type="inferred from homology"/>
<dbReference type="Gene3D" id="3.40.190.150">
    <property type="entry name" value="Bordetella uptake gene, domain 1"/>
    <property type="match status" value="1"/>
</dbReference>
<dbReference type="PANTHER" id="PTHR42928">
    <property type="entry name" value="TRICARBOXYLATE-BINDING PROTEIN"/>
    <property type="match status" value="1"/>
</dbReference>
<feature type="signal peptide" evidence="2">
    <location>
        <begin position="1"/>
        <end position="28"/>
    </location>
</feature>
<organism evidence="3 4">
    <name type="scientific">Advenella kashmirensis W13003</name>
    <dbReference type="NCBI Taxonomy" id="1424334"/>
    <lineage>
        <taxon>Bacteria</taxon>
        <taxon>Pseudomonadati</taxon>
        <taxon>Pseudomonadota</taxon>
        <taxon>Betaproteobacteria</taxon>
        <taxon>Burkholderiales</taxon>
        <taxon>Alcaligenaceae</taxon>
    </lineage>
</organism>
<dbReference type="EMBL" id="AYXT01000009">
    <property type="protein sequence ID" value="ETF02965.1"/>
    <property type="molecule type" value="Genomic_DNA"/>
</dbReference>
<dbReference type="InterPro" id="IPR005064">
    <property type="entry name" value="BUG"/>
</dbReference>
<comment type="similarity">
    <text evidence="1">Belongs to the UPF0065 (bug) family.</text>
</comment>
<dbReference type="PATRIC" id="fig|1424334.3.peg.1816"/>
<dbReference type="eggNOG" id="COG3181">
    <property type="taxonomic scope" value="Bacteria"/>
</dbReference>
<dbReference type="HOGENOM" id="CLU_045683_0_1_4"/>
<dbReference type="AlphaFoldDB" id="V8QUG8"/>
<comment type="caution">
    <text evidence="3">The sequence shown here is derived from an EMBL/GenBank/DDBJ whole genome shotgun (WGS) entry which is preliminary data.</text>
</comment>
<keyword evidence="4" id="KW-1185">Reference proteome</keyword>
<dbReference type="RefSeq" id="WP_024004784.1">
    <property type="nucleotide sequence ID" value="NZ_KI650979.1"/>
</dbReference>
<reference evidence="3 4" key="1">
    <citation type="journal article" date="2014" name="Genome Announc.">
        <title>Draft Genome Sequence of Advenella kashmirensis Strain W13003, a Polycyclic Aromatic Hydrocarbon-Degrading Bacterium.</title>
        <authorList>
            <person name="Wang X."/>
            <person name="Jin D."/>
            <person name="Zhou L."/>
            <person name="Wu L."/>
            <person name="An W."/>
            <person name="Zhao L."/>
        </authorList>
    </citation>
    <scope>NUCLEOTIDE SEQUENCE [LARGE SCALE GENOMIC DNA]</scope>
    <source>
        <strain evidence="3 4">W13003</strain>
    </source>
</reference>
<feature type="chain" id="PRO_5005377173" evidence="2">
    <location>
        <begin position="29"/>
        <end position="328"/>
    </location>
</feature>
<gene>
    <name evidence="3" type="ORF">W822_09045</name>
</gene>
<evidence type="ECO:0000313" key="3">
    <source>
        <dbReference type="EMBL" id="ETF02965.1"/>
    </source>
</evidence>
<accession>V8QUG8</accession>
<dbReference type="Proteomes" id="UP000018733">
    <property type="component" value="Unassembled WGS sequence"/>
</dbReference>